<keyword evidence="6 7" id="KW-0472">Membrane</keyword>
<dbReference type="CDD" id="cd06261">
    <property type="entry name" value="TM_PBP2"/>
    <property type="match status" value="1"/>
</dbReference>
<dbReference type="SUPFAM" id="SSF161098">
    <property type="entry name" value="MetI-like"/>
    <property type="match status" value="1"/>
</dbReference>
<keyword evidence="2" id="KW-0813">Transport</keyword>
<dbReference type="PANTHER" id="PTHR30465:SF66">
    <property type="entry name" value="INNER MEMBRANE ABC TRANSPORTER PERMEASE PROTEIN YEJB"/>
    <property type="match status" value="1"/>
</dbReference>
<comment type="subcellular location">
    <subcellularLocation>
        <location evidence="1">Cell membrane</location>
        <topology evidence="1">Multi-pass membrane protein</topology>
    </subcellularLocation>
</comment>
<feature type="transmembrane region" description="Helical" evidence="7">
    <location>
        <begin position="200"/>
        <end position="221"/>
    </location>
</feature>
<dbReference type="Pfam" id="PF00528">
    <property type="entry name" value="BPD_transp_1"/>
    <property type="match status" value="1"/>
</dbReference>
<evidence type="ECO:0000256" key="2">
    <source>
        <dbReference type="ARBA" id="ARBA00022448"/>
    </source>
</evidence>
<proteinExistence type="predicted"/>
<dbReference type="GO" id="GO:0055085">
    <property type="term" value="P:transmembrane transport"/>
    <property type="evidence" value="ECO:0007669"/>
    <property type="project" value="InterPro"/>
</dbReference>
<feature type="transmembrane region" description="Helical" evidence="7">
    <location>
        <begin position="353"/>
        <end position="375"/>
    </location>
</feature>
<evidence type="ECO:0000256" key="7">
    <source>
        <dbReference type="SAM" id="Phobius"/>
    </source>
</evidence>
<keyword evidence="5 7" id="KW-1133">Transmembrane helix</keyword>
<gene>
    <name evidence="9" type="ORF">METZ01_LOCUS61674</name>
</gene>
<keyword evidence="4 7" id="KW-0812">Transmembrane</keyword>
<feature type="domain" description="ABC transmembrane type-1" evidence="8">
    <location>
        <begin position="198"/>
        <end position="414"/>
    </location>
</feature>
<protein>
    <recommendedName>
        <fullName evidence="8">ABC transmembrane type-1 domain-containing protein</fullName>
    </recommendedName>
</protein>
<sequence>MTTYFLRRLLLMVPTFLGSTILVFTILQMAPGGPLEKQIQRLQMGATAEGESVGSVSDIMSGGSQILPDKALKELKRFYGFDKPIWQRYMMWLGVWPREIKQREITFRGDQFEIEKRVGKKAGKILRVDIRRKGEDLTVYEKNNSISSVWKAHIEDTDDAGDIHGVIYQTEYSGIMTGNFGKSYTYLQPVTEVMKPRFKISLFFGLIGMFLSYIVCIPLGIRKALKHGSPFDFVSSVIIFVAYSIPGWAFGGVFLVLFGGGSFWDVFPLGGFRSQMEVWETLSLLEKILDQLHHAVLPIIAWSIASFTTLTVLMKNSLLEQLSQDYIRTAFAKGISEKRVVWLHAIRNSVIPIAAGIGHIIGIVFAGSYLIELVFNIEGFGKMGFQAVMDRDYPITLAFLVIGVLLRLVGNIISDIALATVDPRIRFK</sequence>
<dbReference type="InterPro" id="IPR000515">
    <property type="entry name" value="MetI-like"/>
</dbReference>
<feature type="transmembrane region" description="Helical" evidence="7">
    <location>
        <begin position="395"/>
        <end position="418"/>
    </location>
</feature>
<dbReference type="PROSITE" id="PS50928">
    <property type="entry name" value="ABC_TM1"/>
    <property type="match status" value="1"/>
</dbReference>
<evidence type="ECO:0000256" key="3">
    <source>
        <dbReference type="ARBA" id="ARBA00022475"/>
    </source>
</evidence>
<evidence type="ECO:0000256" key="4">
    <source>
        <dbReference type="ARBA" id="ARBA00022692"/>
    </source>
</evidence>
<dbReference type="GO" id="GO:0005886">
    <property type="term" value="C:plasma membrane"/>
    <property type="evidence" value="ECO:0007669"/>
    <property type="project" value="UniProtKB-SubCell"/>
</dbReference>
<evidence type="ECO:0000256" key="1">
    <source>
        <dbReference type="ARBA" id="ARBA00004651"/>
    </source>
</evidence>
<dbReference type="InterPro" id="IPR035906">
    <property type="entry name" value="MetI-like_sf"/>
</dbReference>
<evidence type="ECO:0000256" key="5">
    <source>
        <dbReference type="ARBA" id="ARBA00022989"/>
    </source>
</evidence>
<feature type="transmembrane region" description="Helical" evidence="7">
    <location>
        <begin position="233"/>
        <end position="258"/>
    </location>
</feature>
<name>A0A381SXT0_9ZZZZ</name>
<dbReference type="Gene3D" id="1.10.3720.10">
    <property type="entry name" value="MetI-like"/>
    <property type="match status" value="1"/>
</dbReference>
<organism evidence="9">
    <name type="scientific">marine metagenome</name>
    <dbReference type="NCBI Taxonomy" id="408172"/>
    <lineage>
        <taxon>unclassified sequences</taxon>
        <taxon>metagenomes</taxon>
        <taxon>ecological metagenomes</taxon>
    </lineage>
</organism>
<dbReference type="EMBL" id="UINC01003734">
    <property type="protein sequence ID" value="SVA08820.1"/>
    <property type="molecule type" value="Genomic_DNA"/>
</dbReference>
<evidence type="ECO:0000313" key="9">
    <source>
        <dbReference type="EMBL" id="SVA08820.1"/>
    </source>
</evidence>
<evidence type="ECO:0000256" key="6">
    <source>
        <dbReference type="ARBA" id="ARBA00023136"/>
    </source>
</evidence>
<dbReference type="PANTHER" id="PTHR30465">
    <property type="entry name" value="INNER MEMBRANE ABC TRANSPORTER"/>
    <property type="match status" value="1"/>
</dbReference>
<accession>A0A381SXT0</accession>
<reference evidence="9" key="1">
    <citation type="submission" date="2018-05" db="EMBL/GenBank/DDBJ databases">
        <authorList>
            <person name="Lanie J.A."/>
            <person name="Ng W.-L."/>
            <person name="Kazmierczak K.M."/>
            <person name="Andrzejewski T.M."/>
            <person name="Davidsen T.M."/>
            <person name="Wayne K.J."/>
            <person name="Tettelin H."/>
            <person name="Glass J.I."/>
            <person name="Rusch D."/>
            <person name="Podicherti R."/>
            <person name="Tsui H.-C.T."/>
            <person name="Winkler M.E."/>
        </authorList>
    </citation>
    <scope>NUCLEOTIDE SEQUENCE</scope>
</reference>
<dbReference type="GO" id="GO:0042884">
    <property type="term" value="P:microcin transport"/>
    <property type="evidence" value="ECO:0007669"/>
    <property type="project" value="TreeGrafter"/>
</dbReference>
<evidence type="ECO:0000259" key="8">
    <source>
        <dbReference type="PROSITE" id="PS50928"/>
    </source>
</evidence>
<keyword evidence="3" id="KW-1003">Cell membrane</keyword>
<dbReference type="AlphaFoldDB" id="A0A381SXT0"/>